<evidence type="ECO:0000256" key="1">
    <source>
        <dbReference type="ARBA" id="ARBA00001947"/>
    </source>
</evidence>
<evidence type="ECO:0000259" key="3">
    <source>
        <dbReference type="Pfam" id="PF00246"/>
    </source>
</evidence>
<dbReference type="AlphaFoldDB" id="A0A150S2I8"/>
<evidence type="ECO:0000313" key="4">
    <source>
        <dbReference type="EMBL" id="KYF86546.1"/>
    </source>
</evidence>
<dbReference type="PANTHER" id="PTHR11705:SF145">
    <property type="entry name" value="PEPTIDASE M14 CARBOXYPEPTIDASE A DOMAIN-CONTAINING PROTEIN"/>
    <property type="match status" value="1"/>
</dbReference>
<proteinExistence type="inferred from homology"/>
<dbReference type="InterPro" id="IPR000834">
    <property type="entry name" value="Peptidase_M14"/>
</dbReference>
<name>A0A150S2I8_SORCE</name>
<dbReference type="GO" id="GO:0006508">
    <property type="term" value="P:proteolysis"/>
    <property type="evidence" value="ECO:0007669"/>
    <property type="project" value="InterPro"/>
</dbReference>
<sequence length="499" mass="54872">MLLTRAEATGFRETSLHADVMRFARELAARDDPRLHVTTFGTSPGGRELPLLVLSKDGVRSPAEARRAGRPVVLMLDGIHPGEVEGKEASLALVRDLLDGRHPDWLDTLVLLVAPLFNPDGNDALDPQNRRLDLKKLAGQPGPVVGTRTQSQGINLNRDYLRQAAPEMRLLQQHVCVPWAPDLTIDNHATNGSVHRFHMTVDVPHTVESGRAEPIAMVRDRLVPDVIAAVKRRGFDSCWYGNFVEDERVLDAEGEVDPAAPVGLGWMTYPHHPRFGSNYRGLTGRLDLLLECYSYLPFEERVQTASAWQIETLSWAAAQADAIREVVAASARPPERVAVRYRLEPTGTPIDILTRSPRAFDGAPVTLRIPHHARFVGTTVVDRPRAYLVSPAIAEALRRHGLRVAPAEGVHDVEVAQVASLGAEGGRAILEAARVGEVAVRWREEARRAPEGWSRVDTDQPLGAIAVYLCEPESDDGAVENGLAEMPAIGDEHPAWRIR</sequence>
<dbReference type="GO" id="GO:0008270">
    <property type="term" value="F:zinc ion binding"/>
    <property type="evidence" value="ECO:0007669"/>
    <property type="project" value="InterPro"/>
</dbReference>
<dbReference type="PANTHER" id="PTHR11705">
    <property type="entry name" value="PROTEASE FAMILY M14 CARBOXYPEPTIDASE A,B"/>
    <property type="match status" value="1"/>
</dbReference>
<feature type="domain" description="Peptidase M14" evidence="3">
    <location>
        <begin position="22"/>
        <end position="163"/>
    </location>
</feature>
<gene>
    <name evidence="4" type="ORF">BE17_04595</name>
</gene>
<dbReference type="GO" id="GO:0004181">
    <property type="term" value="F:metallocarboxypeptidase activity"/>
    <property type="evidence" value="ECO:0007669"/>
    <property type="project" value="InterPro"/>
</dbReference>
<dbReference type="SUPFAM" id="SSF53187">
    <property type="entry name" value="Zn-dependent exopeptidases"/>
    <property type="match status" value="1"/>
</dbReference>
<protein>
    <submittedName>
        <fullName evidence="4">Peptidase</fullName>
    </submittedName>
</protein>
<evidence type="ECO:0000256" key="2">
    <source>
        <dbReference type="ARBA" id="ARBA00005988"/>
    </source>
</evidence>
<comment type="similarity">
    <text evidence="2">Belongs to the peptidase M14 family.</text>
</comment>
<comment type="cofactor">
    <cofactor evidence="1">
        <name>Zn(2+)</name>
        <dbReference type="ChEBI" id="CHEBI:29105"/>
    </cofactor>
</comment>
<dbReference type="Gene3D" id="3.40.630.10">
    <property type="entry name" value="Zn peptidases"/>
    <property type="match status" value="1"/>
</dbReference>
<dbReference type="CDD" id="cd06241">
    <property type="entry name" value="M14-like"/>
    <property type="match status" value="1"/>
</dbReference>
<comment type="caution">
    <text evidence="4">The sequence shown here is derived from an EMBL/GenBank/DDBJ whole genome shotgun (WGS) entry which is preliminary data.</text>
</comment>
<evidence type="ECO:0000313" key="5">
    <source>
        <dbReference type="Proteomes" id="UP000075635"/>
    </source>
</evidence>
<organism evidence="4 5">
    <name type="scientific">Sorangium cellulosum</name>
    <name type="common">Polyangium cellulosum</name>
    <dbReference type="NCBI Taxonomy" id="56"/>
    <lineage>
        <taxon>Bacteria</taxon>
        <taxon>Pseudomonadati</taxon>
        <taxon>Myxococcota</taxon>
        <taxon>Polyangia</taxon>
        <taxon>Polyangiales</taxon>
        <taxon>Polyangiaceae</taxon>
        <taxon>Sorangium</taxon>
    </lineage>
</organism>
<reference evidence="4 5" key="1">
    <citation type="submission" date="2014-02" db="EMBL/GenBank/DDBJ databases">
        <title>The small core and large imbalanced accessory genome model reveals a collaborative survival strategy of Sorangium cellulosum strains in nature.</title>
        <authorList>
            <person name="Han K."/>
            <person name="Peng R."/>
            <person name="Blom J."/>
            <person name="Li Y.-Z."/>
        </authorList>
    </citation>
    <scope>NUCLEOTIDE SEQUENCE [LARGE SCALE GENOMIC DNA]</scope>
    <source>
        <strain evidence="4 5">So0011-07</strain>
    </source>
</reference>
<dbReference type="Pfam" id="PF00246">
    <property type="entry name" value="Peptidase_M14"/>
    <property type="match status" value="1"/>
</dbReference>
<dbReference type="EMBL" id="JEMB01001534">
    <property type="protein sequence ID" value="KYF86546.1"/>
    <property type="molecule type" value="Genomic_DNA"/>
</dbReference>
<dbReference type="GO" id="GO:0005615">
    <property type="term" value="C:extracellular space"/>
    <property type="evidence" value="ECO:0007669"/>
    <property type="project" value="TreeGrafter"/>
</dbReference>
<dbReference type="Proteomes" id="UP000075635">
    <property type="component" value="Unassembled WGS sequence"/>
</dbReference>
<accession>A0A150S2I8</accession>